<sequence>MKMKKYIVYSILGVALCGLITGCLPEKAETGLTYKGPAVVEVKNQTLGQLTAQLTARGIYTTTAQTDSSRTVLINSRPTDSILVQLVGPQSSSPIDINYTVRGTVPASAPVGTTLAVEGTNYNFRTVGARKVTFAPNTSQAYILVDIIPNSITTVGQQRILTIDITGNAQIAPSANYSKFLLMLRR</sequence>
<protein>
    <submittedName>
        <fullName evidence="1">Uncharacterized protein</fullName>
    </submittedName>
</protein>
<evidence type="ECO:0000313" key="1">
    <source>
        <dbReference type="EMBL" id="QKJ28958.1"/>
    </source>
</evidence>
<dbReference type="PROSITE" id="PS51257">
    <property type="entry name" value="PROKAR_LIPOPROTEIN"/>
    <property type="match status" value="1"/>
</dbReference>
<gene>
    <name evidence="1" type="ORF">HQ865_04050</name>
</gene>
<organism evidence="1 2">
    <name type="scientific">Mucilaginibacter mali</name>
    <dbReference type="NCBI Taxonomy" id="2740462"/>
    <lineage>
        <taxon>Bacteria</taxon>
        <taxon>Pseudomonadati</taxon>
        <taxon>Bacteroidota</taxon>
        <taxon>Sphingobacteriia</taxon>
        <taxon>Sphingobacteriales</taxon>
        <taxon>Sphingobacteriaceae</taxon>
        <taxon>Mucilaginibacter</taxon>
    </lineage>
</organism>
<evidence type="ECO:0000313" key="2">
    <source>
        <dbReference type="Proteomes" id="UP000505355"/>
    </source>
</evidence>
<dbReference type="Proteomes" id="UP000505355">
    <property type="component" value="Chromosome"/>
</dbReference>
<dbReference type="KEGG" id="mmab:HQ865_04050"/>
<reference evidence="1 2" key="1">
    <citation type="submission" date="2020-05" db="EMBL/GenBank/DDBJ databases">
        <title>Mucilaginibacter mali sp. nov.</title>
        <authorList>
            <person name="Kim H.S."/>
            <person name="Lee K.C."/>
            <person name="Suh M.K."/>
            <person name="Kim J.-S."/>
            <person name="Han K.-I."/>
            <person name="Eom M.K."/>
            <person name="Shin Y.K."/>
            <person name="Lee J.-S."/>
        </authorList>
    </citation>
    <scope>NUCLEOTIDE SEQUENCE [LARGE SCALE GENOMIC DNA]</scope>
    <source>
        <strain evidence="1 2">G2-14</strain>
    </source>
</reference>
<dbReference type="EMBL" id="CP054139">
    <property type="protein sequence ID" value="QKJ28958.1"/>
    <property type="molecule type" value="Genomic_DNA"/>
</dbReference>
<dbReference type="RefSeq" id="WP_173413656.1">
    <property type="nucleotide sequence ID" value="NZ_CP054139.1"/>
</dbReference>
<dbReference type="AlphaFoldDB" id="A0A7D4U9D2"/>
<name>A0A7D4U9D2_9SPHI</name>
<keyword evidence="2" id="KW-1185">Reference proteome</keyword>
<proteinExistence type="predicted"/>
<accession>A0A7D4U9D2</accession>